<dbReference type="Proteomes" id="UP000002573">
    <property type="component" value="Chromosome"/>
</dbReference>
<organism evidence="1 2">
    <name type="scientific">Staphylothermus hellenicus (strain DSM 12710 / JCM 10830 / BK20S6-10-b1 / P8)</name>
    <dbReference type="NCBI Taxonomy" id="591019"/>
    <lineage>
        <taxon>Archaea</taxon>
        <taxon>Thermoproteota</taxon>
        <taxon>Thermoprotei</taxon>
        <taxon>Desulfurococcales</taxon>
        <taxon>Desulfurococcaceae</taxon>
        <taxon>Staphylothermus</taxon>
    </lineage>
</organism>
<dbReference type="STRING" id="591019.Shell_0897"/>
<sequence length="439" mass="49106">MSLRVLVIYSGRLGIGGANVFLQDLLEELSKITKAQFYLASIYLRNGILRLELGVAKNRIFYKYVTKAYSTLHVNGLNTALERVSKFMEVFVELLKPNLMLVNSVEPVVLAIIEKVMDKCHKSYIIVHDGGFFCPLKHMWDPIKGRPCNMPCLALEEPPKYCVAAEVLLKIGYIQPLFNPLRPKLLKPAKKISVSKDLQGVWEIARTVLKHSTVIVPSKFMASLIKRFANIDATIIRHGAPAELFALAREPRRAGRVRVGFIGDISLHKGVHVLLEAIDLIRRHRRDLARSVAFYIAGKVHNLSSVSVKIISKYKHLLRRHVHILGFVRSRTSIYRLLDAVVLPSICHENAPLTVIEGIASGRHIIASNVGGVPEYLGTYPRGLLVKPGDPYALAEALEHAVEKVVNVKNPSEALDTYRYVNTISDVAARYAHLLLGDR</sequence>
<dbReference type="PANTHER" id="PTHR12526">
    <property type="entry name" value="GLYCOSYLTRANSFERASE"/>
    <property type="match status" value="1"/>
</dbReference>
<dbReference type="GO" id="GO:0016757">
    <property type="term" value="F:glycosyltransferase activity"/>
    <property type="evidence" value="ECO:0007669"/>
    <property type="project" value="TreeGrafter"/>
</dbReference>
<name>D7D8B0_STAHD</name>
<dbReference type="OrthoDB" id="19337at2157"/>
<dbReference type="EMBL" id="CP002051">
    <property type="protein sequence ID" value="ADI32006.1"/>
    <property type="molecule type" value="Genomic_DNA"/>
</dbReference>
<dbReference type="HOGENOM" id="CLU_009583_35_0_2"/>
<proteinExistence type="predicted"/>
<dbReference type="AlphaFoldDB" id="D7D8B0"/>
<protein>
    <submittedName>
        <fullName evidence="1">Glycosyl transferase group 1</fullName>
    </submittedName>
</protein>
<evidence type="ECO:0000313" key="1">
    <source>
        <dbReference type="EMBL" id="ADI32006.1"/>
    </source>
</evidence>
<dbReference type="Gene3D" id="3.40.50.2000">
    <property type="entry name" value="Glycogen Phosphorylase B"/>
    <property type="match status" value="2"/>
</dbReference>
<dbReference type="SUPFAM" id="SSF53756">
    <property type="entry name" value="UDP-Glycosyltransferase/glycogen phosphorylase"/>
    <property type="match status" value="1"/>
</dbReference>
<dbReference type="PANTHER" id="PTHR12526:SF635">
    <property type="entry name" value="GLYCOSYL TRANSFERASE GROUP 1"/>
    <property type="match status" value="1"/>
</dbReference>
<dbReference type="GeneID" id="9234186"/>
<gene>
    <name evidence="1" type="ordered locus">Shell_0897</name>
</gene>
<dbReference type="KEGG" id="shc:Shell_0897"/>
<dbReference type="RefSeq" id="WP_013143204.1">
    <property type="nucleotide sequence ID" value="NC_014205.1"/>
</dbReference>
<dbReference type="Pfam" id="PF13692">
    <property type="entry name" value="Glyco_trans_1_4"/>
    <property type="match status" value="1"/>
</dbReference>
<reference evidence="1 2" key="2">
    <citation type="journal article" date="2011" name="Stand. Genomic Sci.">
        <title>Complete genome sequence of Staphylothermus hellenicus P8.</title>
        <authorList>
            <person name="Anderson I."/>
            <person name="Wirth R."/>
            <person name="Lucas S."/>
            <person name="Copeland A."/>
            <person name="Lapidus A."/>
            <person name="Cheng J.F."/>
            <person name="Goodwin L."/>
            <person name="Pitluck S."/>
            <person name="Davenport K."/>
            <person name="Detter J.C."/>
            <person name="Han C."/>
            <person name="Tapia R."/>
            <person name="Land M."/>
            <person name="Hauser L."/>
            <person name="Pati A."/>
            <person name="Mikhailova N."/>
            <person name="Woyke T."/>
            <person name="Klenk H.P."/>
            <person name="Kyrpides N."/>
            <person name="Ivanova N."/>
        </authorList>
    </citation>
    <scope>NUCLEOTIDE SEQUENCE [LARGE SCALE GENOMIC DNA]</scope>
    <source>
        <strain evidence="2">DSM 12710 / JCM 10830 / BK20S6-10-b1 / P8</strain>
    </source>
</reference>
<accession>D7D8B0</accession>
<evidence type="ECO:0000313" key="2">
    <source>
        <dbReference type="Proteomes" id="UP000002573"/>
    </source>
</evidence>
<dbReference type="CAZy" id="GT4">
    <property type="family name" value="Glycosyltransferase Family 4"/>
</dbReference>
<keyword evidence="1" id="KW-0808">Transferase</keyword>
<reference evidence="2" key="1">
    <citation type="submission" date="2010-05" db="EMBL/GenBank/DDBJ databases">
        <title>Complete sequence of Staphylothermus hellenicus DSM 12710.</title>
        <authorList>
            <consortium name="US DOE Joint Genome Institute"/>
            <person name="Lucas S."/>
            <person name="Copeland A."/>
            <person name="Lapidus A."/>
            <person name="Cheng J.-F."/>
            <person name="Bruce D."/>
            <person name="Goodwin L."/>
            <person name="Pitluck S."/>
            <person name="Davenport K."/>
            <person name="Detter J.C."/>
            <person name="Han C."/>
            <person name="Tapia R."/>
            <person name="Larimer F."/>
            <person name="Land M."/>
            <person name="Hauser L."/>
            <person name="Kyrpides N."/>
            <person name="Mikhailova N."/>
            <person name="Anderson I.J."/>
            <person name="Woyke T."/>
        </authorList>
    </citation>
    <scope>NUCLEOTIDE SEQUENCE [LARGE SCALE GENOMIC DNA]</scope>
    <source>
        <strain evidence="2">DSM 12710 / JCM 10830 / BK20S6-10-b1 / P8</strain>
    </source>
</reference>
<dbReference type="eggNOG" id="arCOG01403">
    <property type="taxonomic scope" value="Archaea"/>
</dbReference>
<keyword evidence="2" id="KW-1185">Reference proteome</keyword>